<dbReference type="OrthoDB" id="434092at2759"/>
<evidence type="ECO:0000256" key="8">
    <source>
        <dbReference type="ARBA" id="ARBA00023136"/>
    </source>
</evidence>
<dbReference type="GO" id="GO:0019367">
    <property type="term" value="P:fatty acid elongation, saturated fatty acid"/>
    <property type="evidence" value="ECO:0007669"/>
    <property type="project" value="TreeGrafter"/>
</dbReference>
<dbReference type="GO" id="GO:0009922">
    <property type="term" value="F:fatty acid elongase activity"/>
    <property type="evidence" value="ECO:0007669"/>
    <property type="project" value="UniProtKB-EC"/>
</dbReference>
<keyword evidence="2 10" id="KW-0444">Lipid biosynthesis</keyword>
<dbReference type="PANTHER" id="PTHR11157:SF126">
    <property type="entry name" value="ELONGATION OF VERY LONG CHAIN FATTY ACIDS PROTEIN"/>
    <property type="match status" value="1"/>
</dbReference>
<evidence type="ECO:0000256" key="2">
    <source>
        <dbReference type="ARBA" id="ARBA00022516"/>
    </source>
</evidence>
<evidence type="ECO:0000256" key="9">
    <source>
        <dbReference type="ARBA" id="ARBA00023160"/>
    </source>
</evidence>
<dbReference type="GO" id="GO:0042761">
    <property type="term" value="P:very long-chain fatty acid biosynthetic process"/>
    <property type="evidence" value="ECO:0007669"/>
    <property type="project" value="TreeGrafter"/>
</dbReference>
<feature type="transmembrane region" description="Helical" evidence="10">
    <location>
        <begin position="206"/>
        <end position="228"/>
    </location>
</feature>
<feature type="transmembrane region" description="Helical" evidence="10">
    <location>
        <begin position="97"/>
        <end position="117"/>
    </location>
</feature>
<evidence type="ECO:0000256" key="5">
    <source>
        <dbReference type="ARBA" id="ARBA00022832"/>
    </source>
</evidence>
<dbReference type="GO" id="GO:0034626">
    <property type="term" value="P:fatty acid elongation, polyunsaturated fatty acid"/>
    <property type="evidence" value="ECO:0007669"/>
    <property type="project" value="TreeGrafter"/>
</dbReference>
<evidence type="ECO:0000256" key="11">
    <source>
        <dbReference type="SAM" id="MobiDB-lite"/>
    </source>
</evidence>
<dbReference type="InterPro" id="IPR002076">
    <property type="entry name" value="ELO_fam"/>
</dbReference>
<keyword evidence="8 10" id="KW-0472">Membrane</keyword>
<dbReference type="GO" id="GO:0030148">
    <property type="term" value="P:sphingolipid biosynthetic process"/>
    <property type="evidence" value="ECO:0007669"/>
    <property type="project" value="TreeGrafter"/>
</dbReference>
<comment type="subcellular location">
    <subcellularLocation>
        <location evidence="1">Membrane</location>
        <topology evidence="1">Multi-pass membrane protein</topology>
    </subcellularLocation>
</comment>
<evidence type="ECO:0000256" key="3">
    <source>
        <dbReference type="ARBA" id="ARBA00022679"/>
    </source>
</evidence>
<evidence type="ECO:0000313" key="12">
    <source>
        <dbReference type="EMBL" id="GAU95331.1"/>
    </source>
</evidence>
<evidence type="ECO:0000256" key="1">
    <source>
        <dbReference type="ARBA" id="ARBA00004141"/>
    </source>
</evidence>
<keyword evidence="9 10" id="KW-0275">Fatty acid biosynthesis</keyword>
<evidence type="ECO:0000256" key="7">
    <source>
        <dbReference type="ARBA" id="ARBA00023098"/>
    </source>
</evidence>
<feature type="compositionally biased region" description="Basic residues" evidence="11">
    <location>
        <begin position="325"/>
        <end position="334"/>
    </location>
</feature>
<feature type="compositionally biased region" description="Basic and acidic residues" evidence="11">
    <location>
        <begin position="303"/>
        <end position="316"/>
    </location>
</feature>
<dbReference type="GO" id="GO:0005789">
    <property type="term" value="C:endoplasmic reticulum membrane"/>
    <property type="evidence" value="ECO:0007669"/>
    <property type="project" value="TreeGrafter"/>
</dbReference>
<accession>A0A1D1V0R7</accession>
<reference evidence="12 13" key="1">
    <citation type="journal article" date="2016" name="Nat. Commun.">
        <title>Extremotolerant tardigrade genome and improved radiotolerance of human cultured cells by tardigrade-unique protein.</title>
        <authorList>
            <person name="Hashimoto T."/>
            <person name="Horikawa D.D."/>
            <person name="Saito Y."/>
            <person name="Kuwahara H."/>
            <person name="Kozuka-Hata H."/>
            <person name="Shin-I T."/>
            <person name="Minakuchi Y."/>
            <person name="Ohishi K."/>
            <person name="Motoyama A."/>
            <person name="Aizu T."/>
            <person name="Enomoto A."/>
            <person name="Kondo K."/>
            <person name="Tanaka S."/>
            <person name="Hara Y."/>
            <person name="Koshikawa S."/>
            <person name="Sagara H."/>
            <person name="Miura T."/>
            <person name="Yokobori S."/>
            <person name="Miyagawa K."/>
            <person name="Suzuki Y."/>
            <person name="Kubo T."/>
            <person name="Oyama M."/>
            <person name="Kohara Y."/>
            <person name="Fujiyama A."/>
            <person name="Arakawa K."/>
            <person name="Katayama T."/>
            <person name="Toyoda A."/>
            <person name="Kunieda T."/>
        </authorList>
    </citation>
    <scope>NUCLEOTIDE SEQUENCE [LARGE SCALE GENOMIC DNA]</scope>
    <source>
        <strain evidence="12 13">YOKOZUNA-1</strain>
    </source>
</reference>
<feature type="transmembrane region" description="Helical" evidence="10">
    <location>
        <begin position="240"/>
        <end position="258"/>
    </location>
</feature>
<gene>
    <name evidence="12" type="primary">RvY_06965-1</name>
    <name evidence="12" type="synonym">RvY_06965.1</name>
    <name evidence="12" type="ORF">RvY_06965</name>
</gene>
<evidence type="ECO:0000256" key="6">
    <source>
        <dbReference type="ARBA" id="ARBA00022989"/>
    </source>
</evidence>
<dbReference type="Proteomes" id="UP000186922">
    <property type="component" value="Unassembled WGS sequence"/>
</dbReference>
<protein>
    <recommendedName>
        <fullName evidence="10">Elongation of very long chain fatty acids protein</fullName>
        <ecNumber evidence="10">2.3.1.199</ecNumber>
    </recommendedName>
    <alternativeName>
        <fullName evidence="10">Very-long-chain 3-oxoacyl-CoA synthase</fullName>
    </alternativeName>
</protein>
<feature type="transmembrane region" description="Helical" evidence="10">
    <location>
        <begin position="270"/>
        <end position="291"/>
    </location>
</feature>
<feature type="transmembrane region" description="Helical" evidence="10">
    <location>
        <begin position="68"/>
        <end position="85"/>
    </location>
</feature>
<comment type="catalytic activity">
    <reaction evidence="10">
        <text>a very-long-chain acyl-CoA + malonyl-CoA + H(+) = a very-long-chain 3-oxoacyl-CoA + CO2 + CoA</text>
        <dbReference type="Rhea" id="RHEA:32727"/>
        <dbReference type="ChEBI" id="CHEBI:15378"/>
        <dbReference type="ChEBI" id="CHEBI:16526"/>
        <dbReference type="ChEBI" id="CHEBI:57287"/>
        <dbReference type="ChEBI" id="CHEBI:57384"/>
        <dbReference type="ChEBI" id="CHEBI:90725"/>
        <dbReference type="ChEBI" id="CHEBI:90736"/>
        <dbReference type="EC" id="2.3.1.199"/>
    </reaction>
</comment>
<sequence>MASSVNVEPVRADIVIERTENRGPQKDSWTSSHAEYSYWPTDFYRRLNNNIYSNTDPRGRGWPLTERFDLILLLGVGYLAMVYYGPRYMKHRKPMELKGLMAAYNVVMVVTSLWMFLEFVINSRSVLEYFLCICQPHRISYEPSELRIVTAFYVYFLSKPVEFLDTAFMILKKKNSQITFLHIFHHFSMLFITFATMLHAPSDQAIYGPIINTFVHVVMYSYYLLSMFPALQPYLWWKKYLTQLQLVQFLLILSATIVNLAREDCKYPRWLGYIQLWFLLALVVLFSNFYVQSYLKDRNKRRENKEQSKTKSDTRNGVHNTTTPKGRKTHEKDL</sequence>
<dbReference type="STRING" id="947166.A0A1D1V0R7"/>
<evidence type="ECO:0000256" key="10">
    <source>
        <dbReference type="RuleBase" id="RU361115"/>
    </source>
</evidence>
<keyword evidence="6 10" id="KW-1133">Transmembrane helix</keyword>
<keyword evidence="13" id="KW-1185">Reference proteome</keyword>
<dbReference type="EMBL" id="BDGG01000003">
    <property type="protein sequence ID" value="GAU95331.1"/>
    <property type="molecule type" value="Genomic_DNA"/>
</dbReference>
<proteinExistence type="inferred from homology"/>
<keyword evidence="5 10" id="KW-0276">Fatty acid metabolism</keyword>
<organism evidence="12 13">
    <name type="scientific">Ramazzottius varieornatus</name>
    <name type="common">Water bear</name>
    <name type="synonym">Tardigrade</name>
    <dbReference type="NCBI Taxonomy" id="947166"/>
    <lineage>
        <taxon>Eukaryota</taxon>
        <taxon>Metazoa</taxon>
        <taxon>Ecdysozoa</taxon>
        <taxon>Tardigrada</taxon>
        <taxon>Eutardigrada</taxon>
        <taxon>Parachela</taxon>
        <taxon>Hypsibioidea</taxon>
        <taxon>Ramazzottiidae</taxon>
        <taxon>Ramazzottius</taxon>
    </lineage>
</organism>
<evidence type="ECO:0000256" key="4">
    <source>
        <dbReference type="ARBA" id="ARBA00022692"/>
    </source>
</evidence>
<comment type="similarity">
    <text evidence="10">Belongs to the ELO family.</text>
</comment>
<keyword evidence="3 10" id="KW-0808">Transferase</keyword>
<feature type="region of interest" description="Disordered" evidence="11">
    <location>
        <begin position="301"/>
        <end position="334"/>
    </location>
</feature>
<evidence type="ECO:0000313" key="13">
    <source>
        <dbReference type="Proteomes" id="UP000186922"/>
    </source>
</evidence>
<name>A0A1D1V0R7_RAMVA</name>
<keyword evidence="4 10" id="KW-0812">Transmembrane</keyword>
<keyword evidence="7 10" id="KW-0443">Lipid metabolism</keyword>
<dbReference type="GO" id="GO:0034625">
    <property type="term" value="P:fatty acid elongation, monounsaturated fatty acid"/>
    <property type="evidence" value="ECO:0007669"/>
    <property type="project" value="TreeGrafter"/>
</dbReference>
<comment type="caution">
    <text evidence="12">The sequence shown here is derived from an EMBL/GenBank/DDBJ whole genome shotgun (WGS) entry which is preliminary data.</text>
</comment>
<dbReference type="PANTHER" id="PTHR11157">
    <property type="entry name" value="FATTY ACID ACYL TRANSFERASE-RELATED"/>
    <property type="match status" value="1"/>
</dbReference>
<feature type="transmembrane region" description="Helical" evidence="10">
    <location>
        <begin position="183"/>
        <end position="200"/>
    </location>
</feature>
<dbReference type="AlphaFoldDB" id="A0A1D1V0R7"/>
<dbReference type="EC" id="2.3.1.199" evidence="10"/>
<dbReference type="Pfam" id="PF01151">
    <property type="entry name" value="ELO"/>
    <property type="match status" value="1"/>
</dbReference>